<evidence type="ECO:0000256" key="1">
    <source>
        <dbReference type="ARBA" id="ARBA00004123"/>
    </source>
</evidence>
<dbReference type="PANTHER" id="PTHR13935">
    <property type="entry name" value="ACHAETE-SCUTE TRANSCRIPTION FACTOR-RELATED"/>
    <property type="match status" value="1"/>
</dbReference>
<dbReference type="Gene3D" id="4.10.280.10">
    <property type="entry name" value="Helix-loop-helix DNA-binding domain"/>
    <property type="match status" value="1"/>
</dbReference>
<evidence type="ECO:0000256" key="5">
    <source>
        <dbReference type="SAM" id="MobiDB-lite"/>
    </source>
</evidence>
<evidence type="ECO:0000313" key="7">
    <source>
        <dbReference type="EMBL" id="KAK2653706.1"/>
    </source>
</evidence>
<gene>
    <name evidence="7" type="ORF">Ddye_013562</name>
</gene>
<dbReference type="EMBL" id="JANJYI010000004">
    <property type="protein sequence ID" value="KAK2653706.1"/>
    <property type="molecule type" value="Genomic_DNA"/>
</dbReference>
<evidence type="ECO:0000256" key="3">
    <source>
        <dbReference type="ARBA" id="ARBA00023163"/>
    </source>
</evidence>
<keyword evidence="3" id="KW-0804">Transcription</keyword>
<sequence>MFPPPGIDHDSFNHFNPHQEDFIHQNPILGQASLEGSDLTNNSNNNNNKEGIGRNYDCDQRKLARKEIERQRRQRMSKLNALLRSLLPLESMKGKRSVSDHIYEAEKHTIQLRKNIQDLSDKRDKLKYLPKSEAFDDHHRNKNSKNCVSVHPFCSGVQIVIRDGLREETWLLSRILRVVVEEGLEVIQCSSAQTDDGLFHTIQSEVADLTCVDLNGLQQKLNYVIMSPKIQ</sequence>
<evidence type="ECO:0000256" key="4">
    <source>
        <dbReference type="ARBA" id="ARBA00023242"/>
    </source>
</evidence>
<comment type="subcellular location">
    <subcellularLocation>
        <location evidence="1">Nucleus</location>
    </subcellularLocation>
</comment>
<dbReference type="Proteomes" id="UP001280121">
    <property type="component" value="Unassembled WGS sequence"/>
</dbReference>
<dbReference type="AlphaFoldDB" id="A0AAD9X6M1"/>
<keyword evidence="8" id="KW-1185">Reference proteome</keyword>
<dbReference type="GO" id="GO:0046983">
    <property type="term" value="F:protein dimerization activity"/>
    <property type="evidence" value="ECO:0007669"/>
    <property type="project" value="InterPro"/>
</dbReference>
<dbReference type="GO" id="GO:0090575">
    <property type="term" value="C:RNA polymerase II transcription regulator complex"/>
    <property type="evidence" value="ECO:0007669"/>
    <property type="project" value="TreeGrafter"/>
</dbReference>
<keyword evidence="4" id="KW-0539">Nucleus</keyword>
<evidence type="ECO:0000259" key="6">
    <source>
        <dbReference type="PROSITE" id="PS50888"/>
    </source>
</evidence>
<dbReference type="InterPro" id="IPR015660">
    <property type="entry name" value="MASH1/Ascl1a-like"/>
</dbReference>
<dbReference type="InterPro" id="IPR036638">
    <property type="entry name" value="HLH_DNA-bd_sf"/>
</dbReference>
<dbReference type="InterPro" id="IPR011598">
    <property type="entry name" value="bHLH_dom"/>
</dbReference>
<reference evidence="7" key="1">
    <citation type="journal article" date="2023" name="Plant J.">
        <title>Genome sequences and population genomics provide insights into the demographic history, inbreeding, and mutation load of two 'living fossil' tree species of Dipteronia.</title>
        <authorList>
            <person name="Feng Y."/>
            <person name="Comes H.P."/>
            <person name="Chen J."/>
            <person name="Zhu S."/>
            <person name="Lu R."/>
            <person name="Zhang X."/>
            <person name="Li P."/>
            <person name="Qiu J."/>
            <person name="Olsen K.M."/>
            <person name="Qiu Y."/>
        </authorList>
    </citation>
    <scope>NUCLEOTIDE SEQUENCE</scope>
    <source>
        <strain evidence="7">KIB01</strain>
    </source>
</reference>
<comment type="caution">
    <text evidence="7">The sequence shown here is derived from an EMBL/GenBank/DDBJ whole genome shotgun (WGS) entry which is preliminary data.</text>
</comment>
<feature type="region of interest" description="Disordered" evidence="5">
    <location>
        <begin position="33"/>
        <end position="55"/>
    </location>
</feature>
<dbReference type="PROSITE" id="PS50888">
    <property type="entry name" value="BHLH"/>
    <property type="match status" value="1"/>
</dbReference>
<protein>
    <recommendedName>
        <fullName evidence="6">BHLH domain-containing protein</fullName>
    </recommendedName>
</protein>
<proteinExistence type="predicted"/>
<dbReference type="PANTHER" id="PTHR13935:SF134">
    <property type="entry name" value="TRANSCRIPTION FACTOR BHLH FAMILY-RELATED"/>
    <property type="match status" value="1"/>
</dbReference>
<accession>A0AAD9X6M1</accession>
<organism evidence="7 8">
    <name type="scientific">Dipteronia dyeriana</name>
    <dbReference type="NCBI Taxonomy" id="168575"/>
    <lineage>
        <taxon>Eukaryota</taxon>
        <taxon>Viridiplantae</taxon>
        <taxon>Streptophyta</taxon>
        <taxon>Embryophyta</taxon>
        <taxon>Tracheophyta</taxon>
        <taxon>Spermatophyta</taxon>
        <taxon>Magnoliopsida</taxon>
        <taxon>eudicotyledons</taxon>
        <taxon>Gunneridae</taxon>
        <taxon>Pentapetalae</taxon>
        <taxon>rosids</taxon>
        <taxon>malvids</taxon>
        <taxon>Sapindales</taxon>
        <taxon>Sapindaceae</taxon>
        <taxon>Hippocastanoideae</taxon>
        <taxon>Acereae</taxon>
        <taxon>Dipteronia</taxon>
    </lineage>
</organism>
<name>A0AAD9X6M1_9ROSI</name>
<keyword evidence="2" id="KW-0805">Transcription regulation</keyword>
<feature type="domain" description="BHLH" evidence="6">
    <location>
        <begin position="60"/>
        <end position="112"/>
    </location>
</feature>
<dbReference type="GO" id="GO:0000977">
    <property type="term" value="F:RNA polymerase II transcription regulatory region sequence-specific DNA binding"/>
    <property type="evidence" value="ECO:0007669"/>
    <property type="project" value="TreeGrafter"/>
</dbReference>
<dbReference type="SUPFAM" id="SSF47459">
    <property type="entry name" value="HLH, helix-loop-helix DNA-binding domain"/>
    <property type="match status" value="1"/>
</dbReference>
<evidence type="ECO:0000313" key="8">
    <source>
        <dbReference type="Proteomes" id="UP001280121"/>
    </source>
</evidence>
<evidence type="ECO:0000256" key="2">
    <source>
        <dbReference type="ARBA" id="ARBA00023015"/>
    </source>
</evidence>
<dbReference type="GO" id="GO:0000981">
    <property type="term" value="F:DNA-binding transcription factor activity, RNA polymerase II-specific"/>
    <property type="evidence" value="ECO:0007669"/>
    <property type="project" value="TreeGrafter"/>
</dbReference>